<dbReference type="AlphaFoldDB" id="A0A6P2CXD7"/>
<keyword evidence="5 6" id="KW-0472">Membrane</keyword>
<evidence type="ECO:0000256" key="3">
    <source>
        <dbReference type="ARBA" id="ARBA00022692"/>
    </source>
</evidence>
<keyword evidence="8" id="KW-1185">Reference proteome</keyword>
<dbReference type="InterPro" id="IPR012902">
    <property type="entry name" value="N_methyl_site"/>
</dbReference>
<dbReference type="RefSeq" id="WP_162666772.1">
    <property type="nucleotide sequence ID" value="NZ_LR593886.1"/>
</dbReference>
<dbReference type="KEGG" id="gms:SOIL9_58840"/>
<dbReference type="PRINTS" id="PR00813">
    <property type="entry name" value="BCTERIALGSPG"/>
</dbReference>
<evidence type="ECO:0000256" key="2">
    <source>
        <dbReference type="ARBA" id="ARBA00022481"/>
    </source>
</evidence>
<dbReference type="InterPro" id="IPR045584">
    <property type="entry name" value="Pilin-like"/>
</dbReference>
<evidence type="ECO:0000256" key="1">
    <source>
        <dbReference type="ARBA" id="ARBA00004167"/>
    </source>
</evidence>
<dbReference type="GO" id="GO:0016020">
    <property type="term" value="C:membrane"/>
    <property type="evidence" value="ECO:0007669"/>
    <property type="project" value="UniProtKB-SubCell"/>
</dbReference>
<evidence type="ECO:0000256" key="6">
    <source>
        <dbReference type="SAM" id="Phobius"/>
    </source>
</evidence>
<keyword evidence="3 6" id="KW-0812">Transmembrane</keyword>
<dbReference type="Pfam" id="PF07963">
    <property type="entry name" value="N_methyl"/>
    <property type="match status" value="1"/>
</dbReference>
<name>A0A6P2CXD7_9BACT</name>
<feature type="transmembrane region" description="Helical" evidence="6">
    <location>
        <begin position="21"/>
        <end position="45"/>
    </location>
</feature>
<dbReference type="PANTHER" id="PTHR30093:SF44">
    <property type="entry name" value="TYPE II SECRETION SYSTEM CORE PROTEIN G"/>
    <property type="match status" value="1"/>
</dbReference>
<comment type="subcellular location">
    <subcellularLocation>
        <location evidence="1">Membrane</location>
        <topology evidence="1">Single-pass membrane protein</topology>
    </subcellularLocation>
</comment>
<protein>
    <recommendedName>
        <fullName evidence="9">Type II secretion system core protein G</fullName>
    </recommendedName>
</protein>
<sequence length="158" mass="17125">MMLATTRRAAIRPVSPRRRSAFTLIEVLVVVAILVILATIAAVAVPKQLNEARKSRAQIGCVTIARAAEAYQINQANPGTTDDERMPQGINDLLNPSWTTSFLPEGQASAVDPWGKQYNLQIQQRNDGNGSYILVHTTAPDGTEISQFGLGANSRPKN</sequence>
<dbReference type="PANTHER" id="PTHR30093">
    <property type="entry name" value="GENERAL SECRETION PATHWAY PROTEIN G"/>
    <property type="match status" value="1"/>
</dbReference>
<organism evidence="7 8">
    <name type="scientific">Gemmata massiliana</name>
    <dbReference type="NCBI Taxonomy" id="1210884"/>
    <lineage>
        <taxon>Bacteria</taxon>
        <taxon>Pseudomonadati</taxon>
        <taxon>Planctomycetota</taxon>
        <taxon>Planctomycetia</taxon>
        <taxon>Gemmatales</taxon>
        <taxon>Gemmataceae</taxon>
        <taxon>Gemmata</taxon>
    </lineage>
</organism>
<dbReference type="GO" id="GO:0015627">
    <property type="term" value="C:type II protein secretion system complex"/>
    <property type="evidence" value="ECO:0007669"/>
    <property type="project" value="InterPro"/>
</dbReference>
<accession>A0A6P2CXD7</accession>
<gene>
    <name evidence="7" type="ORF">SOIL9_58840</name>
</gene>
<dbReference type="NCBIfam" id="TIGR02532">
    <property type="entry name" value="IV_pilin_GFxxxE"/>
    <property type="match status" value="1"/>
</dbReference>
<dbReference type="GO" id="GO:0015628">
    <property type="term" value="P:protein secretion by the type II secretion system"/>
    <property type="evidence" value="ECO:0007669"/>
    <property type="project" value="InterPro"/>
</dbReference>
<dbReference type="InterPro" id="IPR000983">
    <property type="entry name" value="Bac_GSPG_pilin"/>
</dbReference>
<evidence type="ECO:0000256" key="4">
    <source>
        <dbReference type="ARBA" id="ARBA00022989"/>
    </source>
</evidence>
<evidence type="ECO:0000313" key="7">
    <source>
        <dbReference type="EMBL" id="VTR91830.1"/>
    </source>
</evidence>
<proteinExistence type="predicted"/>
<reference evidence="7 8" key="1">
    <citation type="submission" date="2019-05" db="EMBL/GenBank/DDBJ databases">
        <authorList>
            <consortium name="Science for Life Laboratories"/>
        </authorList>
    </citation>
    <scope>NUCLEOTIDE SEQUENCE [LARGE SCALE GENOMIC DNA]</scope>
    <source>
        <strain evidence="7">Soil9</strain>
    </source>
</reference>
<evidence type="ECO:0008006" key="9">
    <source>
        <dbReference type="Google" id="ProtNLM"/>
    </source>
</evidence>
<evidence type="ECO:0000256" key="5">
    <source>
        <dbReference type="ARBA" id="ARBA00023136"/>
    </source>
</evidence>
<dbReference type="Proteomes" id="UP000464178">
    <property type="component" value="Chromosome"/>
</dbReference>
<dbReference type="Gene3D" id="3.30.700.10">
    <property type="entry name" value="Glycoprotein, Type 4 Pilin"/>
    <property type="match status" value="1"/>
</dbReference>
<dbReference type="EMBL" id="LR593886">
    <property type="protein sequence ID" value="VTR91830.1"/>
    <property type="molecule type" value="Genomic_DNA"/>
</dbReference>
<evidence type="ECO:0000313" key="8">
    <source>
        <dbReference type="Proteomes" id="UP000464178"/>
    </source>
</evidence>
<keyword evidence="4 6" id="KW-1133">Transmembrane helix</keyword>
<keyword evidence="2" id="KW-0488">Methylation</keyword>
<dbReference type="SUPFAM" id="SSF54523">
    <property type="entry name" value="Pili subunits"/>
    <property type="match status" value="1"/>
</dbReference>